<keyword evidence="5" id="KW-1185">Reference proteome</keyword>
<dbReference type="PANTHER" id="PTHR43861">
    <property type="entry name" value="TRANS-ACONITATE 2-METHYLTRANSFERASE-RELATED"/>
    <property type="match status" value="1"/>
</dbReference>
<evidence type="ECO:0000259" key="3">
    <source>
        <dbReference type="Pfam" id="PF13649"/>
    </source>
</evidence>
<name>A0A1I6TG38_9CAUL</name>
<sequence length="272" mass="30162">MTDAPPAWDPRQYRRFEAERDRAALDLLLRLPDDLQPREIWDLGCGTGQHAALLKRRHPQARVHGLDSSAAMLEQARALAADVVWLEGDIAGWRPERRADLILANASLQWLPEHETLLPRLAEVLAPGGALAVQMPLAHESRHHGIMRETAARGPWTERLRGVDVIAPLLAPEAYYDCLAALCEDIDIWSTTYLHVLEGESAVLEWMKGTALRPHLTALAADPAMRTAYLSALADALSTAFPRRPDGRTLLPFPRLFLVARRRRSPGGGAGR</sequence>
<accession>A0A1I6TG38</accession>
<dbReference type="Gene3D" id="1.10.150.290">
    <property type="entry name" value="S-adenosyl-L-methionine-dependent methyltransferases"/>
    <property type="match status" value="1"/>
</dbReference>
<dbReference type="PANTHER" id="PTHR43861:SF1">
    <property type="entry name" value="TRANS-ACONITATE 2-METHYLTRANSFERASE"/>
    <property type="match status" value="1"/>
</dbReference>
<feature type="domain" description="Methyltransferase" evidence="3">
    <location>
        <begin position="40"/>
        <end position="129"/>
    </location>
</feature>
<dbReference type="CDD" id="cd02440">
    <property type="entry name" value="AdoMet_MTases"/>
    <property type="match status" value="1"/>
</dbReference>
<evidence type="ECO:0000313" key="4">
    <source>
        <dbReference type="EMBL" id="SFS88154.1"/>
    </source>
</evidence>
<proteinExistence type="predicted"/>
<organism evidence="4 5">
    <name type="scientific">Brevundimonas viscosa</name>
    <dbReference type="NCBI Taxonomy" id="871741"/>
    <lineage>
        <taxon>Bacteria</taxon>
        <taxon>Pseudomonadati</taxon>
        <taxon>Pseudomonadota</taxon>
        <taxon>Alphaproteobacteria</taxon>
        <taxon>Caulobacterales</taxon>
        <taxon>Caulobacteraceae</taxon>
        <taxon>Brevundimonas</taxon>
    </lineage>
</organism>
<dbReference type="GO" id="GO:0032259">
    <property type="term" value="P:methylation"/>
    <property type="evidence" value="ECO:0007669"/>
    <property type="project" value="UniProtKB-KW"/>
</dbReference>
<dbReference type="Proteomes" id="UP000198788">
    <property type="component" value="Unassembled WGS sequence"/>
</dbReference>
<dbReference type="OrthoDB" id="9795085at2"/>
<dbReference type="Pfam" id="PF13649">
    <property type="entry name" value="Methyltransf_25"/>
    <property type="match status" value="1"/>
</dbReference>
<dbReference type="InterPro" id="IPR029063">
    <property type="entry name" value="SAM-dependent_MTases_sf"/>
</dbReference>
<dbReference type="Gene3D" id="3.40.50.150">
    <property type="entry name" value="Vaccinia Virus protein VP39"/>
    <property type="match status" value="1"/>
</dbReference>
<evidence type="ECO:0000256" key="1">
    <source>
        <dbReference type="ARBA" id="ARBA00022603"/>
    </source>
</evidence>
<dbReference type="GO" id="GO:0030798">
    <property type="term" value="F:trans-aconitate 2-methyltransferase activity"/>
    <property type="evidence" value="ECO:0007669"/>
    <property type="project" value="InterPro"/>
</dbReference>
<keyword evidence="1 4" id="KW-0489">Methyltransferase</keyword>
<evidence type="ECO:0000256" key="2">
    <source>
        <dbReference type="ARBA" id="ARBA00022679"/>
    </source>
</evidence>
<evidence type="ECO:0000313" key="5">
    <source>
        <dbReference type="Proteomes" id="UP000198788"/>
    </source>
</evidence>
<dbReference type="EMBL" id="FOZV01000010">
    <property type="protein sequence ID" value="SFS88154.1"/>
    <property type="molecule type" value="Genomic_DNA"/>
</dbReference>
<gene>
    <name evidence="4" type="ORF">SAMN05192570_0017</name>
</gene>
<dbReference type="InterPro" id="IPR023149">
    <property type="entry name" value="Trans_acon_MeTrfase_C"/>
</dbReference>
<dbReference type="InterPro" id="IPR041698">
    <property type="entry name" value="Methyltransf_25"/>
</dbReference>
<keyword evidence="2 4" id="KW-0808">Transferase</keyword>
<protein>
    <submittedName>
        <fullName evidence="4">Trans-aconitate 2-methyltransferase</fullName>
    </submittedName>
</protein>
<dbReference type="AlphaFoldDB" id="A0A1I6TG38"/>
<reference evidence="5" key="1">
    <citation type="submission" date="2016-10" db="EMBL/GenBank/DDBJ databases">
        <authorList>
            <person name="Varghese N."/>
            <person name="Submissions S."/>
        </authorList>
    </citation>
    <scope>NUCLEOTIDE SEQUENCE [LARGE SCALE GENOMIC DNA]</scope>
    <source>
        <strain evidence="5">CGMCC 1.10683</strain>
    </source>
</reference>
<dbReference type="SUPFAM" id="SSF53335">
    <property type="entry name" value="S-adenosyl-L-methionine-dependent methyltransferases"/>
    <property type="match status" value="1"/>
</dbReference>